<gene>
    <name evidence="1" type="ORF">POCULU_LOCUS1769</name>
</gene>
<dbReference type="OrthoDB" id="10413679at2759"/>
<comment type="caution">
    <text evidence="1">The sequence shown here is derived from an EMBL/GenBank/DDBJ whole genome shotgun (WGS) entry which is preliminary data.</text>
</comment>
<dbReference type="AlphaFoldDB" id="A0A9N8WGZ0"/>
<dbReference type="EMBL" id="CAJVPJ010000143">
    <property type="protein sequence ID" value="CAG8485298.1"/>
    <property type="molecule type" value="Genomic_DNA"/>
</dbReference>
<accession>A0A9N8WGZ0</accession>
<proteinExistence type="predicted"/>
<name>A0A9N8WGZ0_9GLOM</name>
<protein>
    <submittedName>
        <fullName evidence="1">6341_t:CDS:1</fullName>
    </submittedName>
</protein>
<dbReference type="Gene3D" id="1.10.30.10">
    <property type="entry name" value="High mobility group box domain"/>
    <property type="match status" value="1"/>
</dbReference>
<evidence type="ECO:0000313" key="1">
    <source>
        <dbReference type="EMBL" id="CAG8485298.1"/>
    </source>
</evidence>
<evidence type="ECO:0000313" key="2">
    <source>
        <dbReference type="Proteomes" id="UP000789572"/>
    </source>
</evidence>
<reference evidence="1" key="1">
    <citation type="submission" date="2021-06" db="EMBL/GenBank/DDBJ databases">
        <authorList>
            <person name="Kallberg Y."/>
            <person name="Tangrot J."/>
            <person name="Rosling A."/>
        </authorList>
    </citation>
    <scope>NUCLEOTIDE SEQUENCE</scope>
    <source>
        <strain evidence="1">IA702</strain>
    </source>
</reference>
<sequence>MSLSKYHIVIYHAAISHQNPYFIYRKHLGDELASLGQHVGFGELSKMAATRWHASQELRNDYIFKAETRRCEKRRGKVRRQRNGLKWYVSTPKQPRVFRRYEGGNFDNEMINNESNTCEIEKNDTILFVNYFKTAMAKKHNKKKDVTTANRNIFNDTTPMFYENTPMFYENDDYGIPFWFSPQLLEPSRLENE</sequence>
<keyword evidence="2" id="KW-1185">Reference proteome</keyword>
<organism evidence="1 2">
    <name type="scientific">Paraglomus occultum</name>
    <dbReference type="NCBI Taxonomy" id="144539"/>
    <lineage>
        <taxon>Eukaryota</taxon>
        <taxon>Fungi</taxon>
        <taxon>Fungi incertae sedis</taxon>
        <taxon>Mucoromycota</taxon>
        <taxon>Glomeromycotina</taxon>
        <taxon>Glomeromycetes</taxon>
        <taxon>Paraglomerales</taxon>
        <taxon>Paraglomeraceae</taxon>
        <taxon>Paraglomus</taxon>
    </lineage>
</organism>
<dbReference type="InterPro" id="IPR036910">
    <property type="entry name" value="HMG_box_dom_sf"/>
</dbReference>
<dbReference type="Proteomes" id="UP000789572">
    <property type="component" value="Unassembled WGS sequence"/>
</dbReference>